<comment type="caution">
    <text evidence="13">The sequence shown here is derived from an EMBL/GenBank/DDBJ whole genome shotgun (WGS) entry which is preliminary data.</text>
</comment>
<keyword evidence="7 11" id="KW-0812">Transmembrane</keyword>
<evidence type="ECO:0000256" key="3">
    <source>
        <dbReference type="ARBA" id="ARBA00021539"/>
    </source>
</evidence>
<keyword evidence="8 11" id="KW-1133">Transmembrane helix</keyword>
<dbReference type="InterPro" id="IPR045584">
    <property type="entry name" value="Pilin-like"/>
</dbReference>
<proteinExistence type="inferred from homology"/>
<dbReference type="InterPro" id="IPR010055">
    <property type="entry name" value="T2SS_protein-GspJ"/>
</dbReference>
<evidence type="ECO:0000313" key="13">
    <source>
        <dbReference type="EMBL" id="PAV66340.1"/>
    </source>
</evidence>
<dbReference type="PANTHER" id="PTHR39583:SF2">
    <property type="entry name" value="TYPE II SECRETION SYSTEM PROTEIN J"/>
    <property type="match status" value="1"/>
</dbReference>
<dbReference type="InterPro" id="IPR051621">
    <property type="entry name" value="T2SS_protein_J"/>
</dbReference>
<dbReference type="Gene3D" id="3.10.610.10">
    <property type="entry name" value="GSPII I/J protein-like"/>
    <property type="match status" value="1"/>
</dbReference>
<feature type="compositionally biased region" description="Basic and acidic residues" evidence="10">
    <location>
        <begin position="66"/>
        <end position="77"/>
    </location>
</feature>
<evidence type="ECO:0000256" key="2">
    <source>
        <dbReference type="ARBA" id="ARBA00011084"/>
    </source>
</evidence>
<dbReference type="GO" id="GO:0005886">
    <property type="term" value="C:plasma membrane"/>
    <property type="evidence" value="ECO:0007669"/>
    <property type="project" value="UniProtKB-SubCell"/>
</dbReference>
<dbReference type="PANTHER" id="PTHR39583">
    <property type="entry name" value="TYPE II SECRETION SYSTEM PROTEIN J-RELATED"/>
    <property type="match status" value="1"/>
</dbReference>
<dbReference type="STRING" id="2018661.A0A2A2JXK2"/>
<reference evidence="13 14" key="1">
    <citation type="journal article" date="2017" name="Curr. Biol.">
        <title>Genome architecture and evolution of a unichromosomal asexual nematode.</title>
        <authorList>
            <person name="Fradin H."/>
            <person name="Zegar C."/>
            <person name="Gutwein M."/>
            <person name="Lucas J."/>
            <person name="Kovtun M."/>
            <person name="Corcoran D."/>
            <person name="Baugh L.R."/>
            <person name="Kiontke K."/>
            <person name="Gunsalus K."/>
            <person name="Fitch D.H."/>
            <person name="Piano F."/>
        </authorList>
    </citation>
    <scope>NUCLEOTIDE SEQUENCE [LARGE SCALE GENOMIC DNA]</scope>
    <source>
        <strain evidence="13">PF1309</strain>
    </source>
</reference>
<evidence type="ECO:0000256" key="12">
    <source>
        <dbReference type="SAM" id="SignalP"/>
    </source>
</evidence>
<evidence type="ECO:0000256" key="10">
    <source>
        <dbReference type="SAM" id="MobiDB-lite"/>
    </source>
</evidence>
<dbReference type="OrthoDB" id="10636628at2759"/>
<evidence type="ECO:0000256" key="1">
    <source>
        <dbReference type="ARBA" id="ARBA00004377"/>
    </source>
</evidence>
<comment type="similarity">
    <text evidence="2">Belongs to the GSP J family.</text>
</comment>
<keyword evidence="9 11" id="KW-0472">Membrane</keyword>
<dbReference type="NCBIfam" id="TIGR01711">
    <property type="entry name" value="gspJ"/>
    <property type="match status" value="1"/>
</dbReference>
<dbReference type="Pfam" id="PF07963">
    <property type="entry name" value="N_methyl"/>
    <property type="match status" value="1"/>
</dbReference>
<gene>
    <name evidence="13" type="ORF">WR25_18405</name>
</gene>
<evidence type="ECO:0000256" key="5">
    <source>
        <dbReference type="ARBA" id="ARBA00022481"/>
    </source>
</evidence>
<feature type="signal peptide" evidence="12">
    <location>
        <begin position="1"/>
        <end position="24"/>
    </location>
</feature>
<feature type="region of interest" description="Disordered" evidence="10">
    <location>
        <begin position="341"/>
        <end position="362"/>
    </location>
</feature>
<keyword evidence="4" id="KW-1003">Cell membrane</keyword>
<evidence type="ECO:0000313" key="14">
    <source>
        <dbReference type="Proteomes" id="UP000218231"/>
    </source>
</evidence>
<keyword evidence="6" id="KW-0997">Cell inner membrane</keyword>
<organism evidence="13 14">
    <name type="scientific">Diploscapter pachys</name>
    <dbReference type="NCBI Taxonomy" id="2018661"/>
    <lineage>
        <taxon>Eukaryota</taxon>
        <taxon>Metazoa</taxon>
        <taxon>Ecdysozoa</taxon>
        <taxon>Nematoda</taxon>
        <taxon>Chromadorea</taxon>
        <taxon>Rhabditida</taxon>
        <taxon>Rhabditina</taxon>
        <taxon>Rhabditomorpha</taxon>
        <taxon>Rhabditoidea</taxon>
        <taxon>Rhabditidae</taxon>
        <taxon>Diploscapter</taxon>
    </lineage>
</organism>
<dbReference type="InterPro" id="IPR012902">
    <property type="entry name" value="N_methyl_site"/>
</dbReference>
<dbReference type="AlphaFoldDB" id="A0A2A2JXK2"/>
<evidence type="ECO:0000256" key="4">
    <source>
        <dbReference type="ARBA" id="ARBA00022475"/>
    </source>
</evidence>
<keyword evidence="5" id="KW-0488">Methylation</keyword>
<keyword evidence="12" id="KW-0732">Signal</keyword>
<comment type="subcellular location">
    <subcellularLocation>
        <location evidence="1">Cell inner membrane</location>
        <topology evidence="1">Single-pass membrane protein</topology>
    </subcellularLocation>
</comment>
<evidence type="ECO:0000256" key="11">
    <source>
        <dbReference type="SAM" id="Phobius"/>
    </source>
</evidence>
<evidence type="ECO:0000256" key="8">
    <source>
        <dbReference type="ARBA" id="ARBA00022989"/>
    </source>
</evidence>
<evidence type="ECO:0000256" key="9">
    <source>
        <dbReference type="ARBA" id="ARBA00023136"/>
    </source>
</evidence>
<feature type="chain" id="PRO_5012087425" description="Type II secretion system protein J" evidence="12">
    <location>
        <begin position="25"/>
        <end position="362"/>
    </location>
</feature>
<feature type="region of interest" description="Disordered" evidence="10">
    <location>
        <begin position="54"/>
        <end position="91"/>
    </location>
</feature>
<name>A0A2A2JXK2_9BILA</name>
<keyword evidence="14" id="KW-1185">Reference proteome</keyword>
<dbReference type="SUPFAM" id="SSF54523">
    <property type="entry name" value="Pili subunits"/>
    <property type="match status" value="1"/>
</dbReference>
<feature type="transmembrane region" description="Helical" evidence="11">
    <location>
        <begin position="160"/>
        <end position="182"/>
    </location>
</feature>
<protein>
    <recommendedName>
        <fullName evidence="3">Type II secretion system protein J</fullName>
    </recommendedName>
</protein>
<dbReference type="Proteomes" id="UP000218231">
    <property type="component" value="Unassembled WGS sequence"/>
</dbReference>
<sequence>MVALAVFSLAVLALLRLETATIRGARVLDDSLVAGIVARNVANEAVSEARPPVLDLGASGGADGQCQHRADRRRGEQSRGAGGWADDGDPAAGRVVMATRSPLSCRHPGLGPGSTPRRGGWLEAHAVPVRPGGPRTKSGVTVVVGRCHRHQQAGFTLVEVLVALLIFGLIAAAGVAILTFSVRAQTATGARFGDIAALNRTAALIAGDLGQAIDRPARDEAGTPRPAFTGESDGRLAFVRAGWTNVDDAPRASAQKVAYRVVDGTLERVAYPMIDGAAPLPAVALLGKVVGVGARYRYKGAWSDRWDGTQGAPLPQAAELTIRRTDGSALRLMLLVGSGYAPAQPGGQPGPQPSPTGTPGAI</sequence>
<accession>A0A2A2JXK2</accession>
<evidence type="ECO:0000256" key="7">
    <source>
        <dbReference type="ARBA" id="ARBA00022692"/>
    </source>
</evidence>
<dbReference type="PROSITE" id="PS00409">
    <property type="entry name" value="PROKAR_NTER_METHYL"/>
    <property type="match status" value="1"/>
</dbReference>
<dbReference type="Pfam" id="PF11612">
    <property type="entry name" value="T2SSJ"/>
    <property type="match status" value="1"/>
</dbReference>
<evidence type="ECO:0000256" key="6">
    <source>
        <dbReference type="ARBA" id="ARBA00022519"/>
    </source>
</evidence>
<dbReference type="NCBIfam" id="TIGR02532">
    <property type="entry name" value="IV_pilin_GFxxxE"/>
    <property type="match status" value="1"/>
</dbReference>
<dbReference type="EMBL" id="LIAE01010117">
    <property type="protein sequence ID" value="PAV66340.1"/>
    <property type="molecule type" value="Genomic_DNA"/>
</dbReference>